<sequence length="283" mass="29806">MSKPVVVGVDGSGPAFDAVRWATQEARTRDLPLRLVHAELRLPGDVPDADGRTSKALHEQAWQWLHEAADVARDVDPEVRLEVHVEVADPAPLLVAESVDAELVVLASRGLGGFTSMLLGSTAIAVTSRGGCPVVVVRGDRRSGPVVCGVEGDSPAVLAQAFDQASARRAALVLVHAWHAPPEPLADMVGIDLAEYDAEQGGDLAALVTPWREKYPDVPLELVVARGNPARALIDRARDAALLVVGCRGRGALTGLLLGSTSHALLHHAPCPVLVVRATVQDV</sequence>
<dbReference type="Proteomes" id="UP000241118">
    <property type="component" value="Unassembled WGS sequence"/>
</dbReference>
<comment type="caution">
    <text evidence="3">The sequence shown here is derived from an EMBL/GenBank/DDBJ whole genome shotgun (WGS) entry which is preliminary data.</text>
</comment>
<gene>
    <name evidence="3" type="ORF">B0I31_102324</name>
</gene>
<organism evidence="3 4">
    <name type="scientific">Saccharothrix carnea</name>
    <dbReference type="NCBI Taxonomy" id="1280637"/>
    <lineage>
        <taxon>Bacteria</taxon>
        <taxon>Bacillati</taxon>
        <taxon>Actinomycetota</taxon>
        <taxon>Actinomycetes</taxon>
        <taxon>Pseudonocardiales</taxon>
        <taxon>Pseudonocardiaceae</taxon>
        <taxon>Saccharothrix</taxon>
    </lineage>
</organism>
<feature type="domain" description="UspA" evidence="2">
    <location>
        <begin position="1"/>
        <end position="138"/>
    </location>
</feature>
<dbReference type="AlphaFoldDB" id="A0A2P8IFV1"/>
<dbReference type="EMBL" id="PYAX01000002">
    <property type="protein sequence ID" value="PSL57346.1"/>
    <property type="molecule type" value="Genomic_DNA"/>
</dbReference>
<dbReference type="Pfam" id="PF00582">
    <property type="entry name" value="Usp"/>
    <property type="match status" value="2"/>
</dbReference>
<feature type="domain" description="UspA" evidence="2">
    <location>
        <begin position="153"/>
        <end position="277"/>
    </location>
</feature>
<comment type="similarity">
    <text evidence="1">Belongs to the universal stress protein A family.</text>
</comment>
<accession>A0A2P8IFV1</accession>
<dbReference type="Gene3D" id="3.40.50.620">
    <property type="entry name" value="HUPs"/>
    <property type="match status" value="2"/>
</dbReference>
<dbReference type="SUPFAM" id="SSF52402">
    <property type="entry name" value="Adenine nucleotide alpha hydrolases-like"/>
    <property type="match status" value="2"/>
</dbReference>
<proteinExistence type="inferred from homology"/>
<name>A0A2P8IFV1_SACCR</name>
<dbReference type="InterPro" id="IPR006016">
    <property type="entry name" value="UspA"/>
</dbReference>
<evidence type="ECO:0000259" key="2">
    <source>
        <dbReference type="Pfam" id="PF00582"/>
    </source>
</evidence>
<keyword evidence="4" id="KW-1185">Reference proteome</keyword>
<dbReference type="PANTHER" id="PTHR46268:SF6">
    <property type="entry name" value="UNIVERSAL STRESS PROTEIN UP12"/>
    <property type="match status" value="1"/>
</dbReference>
<dbReference type="OrthoDB" id="3404132at2"/>
<evidence type="ECO:0000256" key="1">
    <source>
        <dbReference type="ARBA" id="ARBA00008791"/>
    </source>
</evidence>
<dbReference type="InterPro" id="IPR014729">
    <property type="entry name" value="Rossmann-like_a/b/a_fold"/>
</dbReference>
<evidence type="ECO:0000313" key="4">
    <source>
        <dbReference type="Proteomes" id="UP000241118"/>
    </source>
</evidence>
<dbReference type="PANTHER" id="PTHR46268">
    <property type="entry name" value="STRESS RESPONSE PROTEIN NHAX"/>
    <property type="match status" value="1"/>
</dbReference>
<dbReference type="RefSeq" id="WP_106614306.1">
    <property type="nucleotide sequence ID" value="NZ_PYAX01000002.1"/>
</dbReference>
<dbReference type="PRINTS" id="PR01438">
    <property type="entry name" value="UNVRSLSTRESS"/>
</dbReference>
<dbReference type="InterPro" id="IPR006015">
    <property type="entry name" value="Universal_stress_UspA"/>
</dbReference>
<reference evidence="3 4" key="1">
    <citation type="submission" date="2018-03" db="EMBL/GenBank/DDBJ databases">
        <title>Genomic Encyclopedia of Type Strains, Phase III (KMG-III): the genomes of soil and plant-associated and newly described type strains.</title>
        <authorList>
            <person name="Whitman W."/>
        </authorList>
    </citation>
    <scope>NUCLEOTIDE SEQUENCE [LARGE SCALE GENOMIC DNA]</scope>
    <source>
        <strain evidence="3 4">CGMCC 4.7097</strain>
    </source>
</reference>
<protein>
    <submittedName>
        <fullName evidence="3">Nucleotide-binding universal stress UspA family protein</fullName>
    </submittedName>
</protein>
<evidence type="ECO:0000313" key="3">
    <source>
        <dbReference type="EMBL" id="PSL57346.1"/>
    </source>
</evidence>